<organism evidence="2 3">
    <name type="scientific">Pseudomonas lutea</name>
    <dbReference type="NCBI Taxonomy" id="243924"/>
    <lineage>
        <taxon>Bacteria</taxon>
        <taxon>Pseudomonadati</taxon>
        <taxon>Pseudomonadota</taxon>
        <taxon>Gammaproteobacteria</taxon>
        <taxon>Pseudomonadales</taxon>
        <taxon>Pseudomonadaceae</taxon>
        <taxon>Pseudomonas</taxon>
    </lineage>
</organism>
<feature type="region of interest" description="Disordered" evidence="1">
    <location>
        <begin position="149"/>
        <end position="185"/>
    </location>
</feature>
<reference evidence="2 3" key="1">
    <citation type="submission" date="2016-10" db="EMBL/GenBank/DDBJ databases">
        <authorList>
            <person name="Varghese N."/>
            <person name="Submissions S."/>
        </authorList>
    </citation>
    <scope>NUCLEOTIDE SEQUENCE [LARGE SCALE GENOMIC DNA]</scope>
    <source>
        <strain evidence="2 3">LMG 21974</strain>
    </source>
</reference>
<evidence type="ECO:0000313" key="3">
    <source>
        <dbReference type="Proteomes" id="UP000183210"/>
    </source>
</evidence>
<feature type="compositionally biased region" description="Polar residues" evidence="1">
    <location>
        <begin position="95"/>
        <end position="109"/>
    </location>
</feature>
<evidence type="ECO:0000313" key="2">
    <source>
        <dbReference type="EMBL" id="SER36937.1"/>
    </source>
</evidence>
<protein>
    <submittedName>
        <fullName evidence="2">Uncharacterized protein</fullName>
    </submittedName>
</protein>
<evidence type="ECO:0000256" key="1">
    <source>
        <dbReference type="SAM" id="MobiDB-lite"/>
    </source>
</evidence>
<gene>
    <name evidence="2" type="ORF">SAMN05216409_11874</name>
</gene>
<dbReference type="RefSeq" id="WP_074829690.1">
    <property type="nucleotide sequence ID" value="NZ_FOEV01000018.1"/>
</dbReference>
<accession>A0A9X8QLR2</accession>
<feature type="compositionally biased region" description="Basic and acidic residues" evidence="1">
    <location>
        <begin position="45"/>
        <end position="66"/>
    </location>
</feature>
<feature type="region of interest" description="Disordered" evidence="1">
    <location>
        <begin position="1"/>
        <end position="27"/>
    </location>
</feature>
<name>A0A9X8QLR2_9PSED</name>
<comment type="caution">
    <text evidence="2">The sequence shown here is derived from an EMBL/GenBank/DDBJ whole genome shotgun (WGS) entry which is preliminary data.</text>
</comment>
<feature type="compositionally biased region" description="Basic and acidic residues" evidence="1">
    <location>
        <begin position="1"/>
        <end position="12"/>
    </location>
</feature>
<dbReference type="GeneID" id="300268747"/>
<dbReference type="AlphaFoldDB" id="A0A9X8QLR2"/>
<sequence length="221" mass="25432">MPRVKRTPEARREAKKSHTANALAKSREELSDSYIRRLIVVERGYKPGDPITPERIEAKRQGIADKRARRKARKTRKPKPAPRVRRDEEQLDLFNPSSEITAMTASQHDQAYPNRPTHPAFPNQTTDGSDKDAGMSLLAYFMAHAPAEPQPWFKPEPDEPEPMPYIDGSDAPRPERYTSADATIPNRANHAHVDWKRRLDRARYVQWPRAWALAQIEQLNK</sequence>
<proteinExistence type="predicted"/>
<feature type="compositionally biased region" description="Basic residues" evidence="1">
    <location>
        <begin position="67"/>
        <end position="83"/>
    </location>
</feature>
<feature type="region of interest" description="Disordered" evidence="1">
    <location>
        <begin position="45"/>
        <end position="132"/>
    </location>
</feature>
<dbReference type="EMBL" id="FOEV01000018">
    <property type="protein sequence ID" value="SER36937.1"/>
    <property type="molecule type" value="Genomic_DNA"/>
</dbReference>
<dbReference type="Proteomes" id="UP000183210">
    <property type="component" value="Unassembled WGS sequence"/>
</dbReference>